<evidence type="ECO:0000313" key="1">
    <source>
        <dbReference type="EMBL" id="KAI4455175.1"/>
    </source>
</evidence>
<comment type="caution">
    <text evidence="1">The sequence shown here is derived from an EMBL/GenBank/DDBJ whole genome shotgun (WGS) entry which is preliminary data.</text>
</comment>
<gene>
    <name evidence="1" type="ORF">MML48_9g00008209</name>
</gene>
<dbReference type="EMBL" id="CM043023">
    <property type="protein sequence ID" value="KAI4455175.1"/>
    <property type="molecule type" value="Genomic_DNA"/>
</dbReference>
<keyword evidence="2" id="KW-1185">Reference proteome</keyword>
<evidence type="ECO:0000313" key="2">
    <source>
        <dbReference type="Proteomes" id="UP001056778"/>
    </source>
</evidence>
<proteinExistence type="predicted"/>
<dbReference type="Proteomes" id="UP001056778">
    <property type="component" value="Chromosome 9"/>
</dbReference>
<name>A0ACB9SKG8_HOLOL</name>
<sequence length="913" mass="103007">METTSASTSKIISRNFEETIIEKRDKPGRLKSRVLRITTLFILAIILVLNNALYTLFIPLVIREYKIVSNNDMLYYYGLMYASKDIALLISSPLIGGLIDRVGYDDPLVGGIGFILVSTIIFAFGDSYWLFFTNRVFQGLTSIMTDTSIMVVIAALFTRDENRIYAFGALLGCSTLGFLIMSPFVDILVTNLLNDRILFLGFDAAYVGISLIAFCLLKWYNFAEMSVGRKVETKQDLVPMWKLLIDPYILICAGALAMSQVLPSFFQYVLPFWSGYAILLSNVKLSCILGLSAHLSGIIMAVLVANTYPNRRWLIIASGLTLEGICGLILPFVTSYVPLMDNKRKEGPTTSNDSKRTKKEACPHAEKCFRRNPHHFREYDHVHLKNFMEQGPDFKLPPGFPQERQIIVEQLEILKSVLKIGENMNGNNNKESVIKPIAIRAEPSSTSSSSKKIQKSTSFKPSSDVKLCNSKSMASKLEKNAPYNIFFTQVPKAIETMNQDNTITFTDLLCPSLGELQASLQFNFMIDVMWLIEQYQARGVHKIPLTILYGYEFPDMEKYMSKFLPNVTYHLVKMKDPFGTHHSKMGLYAYADGSLRVVVSTANLYYEDWNHYNQGLWISPACPALPGGSSERDGESSTKFKSTLLKYLQTYNLACLKGWTEHVKKTDFSQIKVFLVTSVPGKHFPQNDGSHIHRVANILSKHCTLPSKTTPQSEGPLAWCINAQASTIGSLGKAPAEWLRSVMLRTLSCHKQGQPTANSQATLNIIYPTVDNVMKSYFGAEGGGCLPYAKNINEKQKWLKDYLHEWRADVTHRTRVMPHIKTYCRVSPCLTKLAWFLLTSANISKAAWGGNIQRDSSVYVRSNEVGVMFMPSLFDEDYFVIRKECVPEGGRVFPFIYDMPLMSYKPADYPWCN</sequence>
<protein>
    <submittedName>
        <fullName evidence="1">Tyrosyl-dna phosphodiesterase 1</fullName>
    </submittedName>
</protein>
<organism evidence="1 2">
    <name type="scientific">Holotrichia oblita</name>
    <name type="common">Chafer beetle</name>
    <dbReference type="NCBI Taxonomy" id="644536"/>
    <lineage>
        <taxon>Eukaryota</taxon>
        <taxon>Metazoa</taxon>
        <taxon>Ecdysozoa</taxon>
        <taxon>Arthropoda</taxon>
        <taxon>Hexapoda</taxon>
        <taxon>Insecta</taxon>
        <taxon>Pterygota</taxon>
        <taxon>Neoptera</taxon>
        <taxon>Endopterygota</taxon>
        <taxon>Coleoptera</taxon>
        <taxon>Polyphaga</taxon>
        <taxon>Scarabaeiformia</taxon>
        <taxon>Scarabaeidae</taxon>
        <taxon>Melolonthinae</taxon>
        <taxon>Holotrichia</taxon>
    </lineage>
</organism>
<reference evidence="1" key="1">
    <citation type="submission" date="2022-04" db="EMBL/GenBank/DDBJ databases">
        <title>Chromosome-scale genome assembly of Holotrichia oblita Faldermann.</title>
        <authorList>
            <person name="Rongchong L."/>
        </authorList>
    </citation>
    <scope>NUCLEOTIDE SEQUENCE</scope>
    <source>
        <strain evidence="1">81SQS9</strain>
    </source>
</reference>
<accession>A0ACB9SKG8</accession>